<organism evidence="1 2">
    <name type="scientific">Rhabditophanes sp. KR3021</name>
    <dbReference type="NCBI Taxonomy" id="114890"/>
    <lineage>
        <taxon>Eukaryota</taxon>
        <taxon>Metazoa</taxon>
        <taxon>Ecdysozoa</taxon>
        <taxon>Nematoda</taxon>
        <taxon>Chromadorea</taxon>
        <taxon>Rhabditida</taxon>
        <taxon>Tylenchina</taxon>
        <taxon>Panagrolaimomorpha</taxon>
        <taxon>Strongyloidoidea</taxon>
        <taxon>Alloionematidae</taxon>
        <taxon>Rhabditophanes</taxon>
    </lineage>
</organism>
<protein>
    <submittedName>
        <fullName evidence="2">Protein FRG1</fullName>
    </submittedName>
</protein>
<dbReference type="WBParaSite" id="RSKR_0000105100.1">
    <property type="protein sequence ID" value="RSKR_0000105100.1"/>
    <property type="gene ID" value="RSKR_0000105100"/>
</dbReference>
<evidence type="ECO:0000313" key="1">
    <source>
        <dbReference type="Proteomes" id="UP000095286"/>
    </source>
</evidence>
<accession>A0AC35TJE1</accession>
<evidence type="ECO:0000313" key="2">
    <source>
        <dbReference type="WBParaSite" id="RSKR_0000105100.1"/>
    </source>
</evidence>
<sequence length="267" mass="29287">MSSDYGRIKKGGFKLKGGKTLSSGIKKKGVVKKEPVKVDVDAEGRGGWRRLGEDLDLNGGDDIAIECGDYSKCYLLSQDNGQFRIGPQHLNGEGPEPEETFTLIKSPDDSKFCMKSGYGKYIGINGDGLLVATAEAMGDRERFELITENGKTAIQSSANGLFLRLCVGEGVVKVTSKKVTDGEIVNVRTNCEKKGPVQIIPQEDLLNSGDCEASYIKMYQHSKVDLKNRHICVDVKDKKDITAAKKTGTLHATLLDRRMKTKSDRYC</sequence>
<dbReference type="Proteomes" id="UP000095286">
    <property type="component" value="Unplaced"/>
</dbReference>
<proteinExistence type="predicted"/>
<reference evidence="2" key="1">
    <citation type="submission" date="2016-11" db="UniProtKB">
        <authorList>
            <consortium name="WormBaseParasite"/>
        </authorList>
    </citation>
    <scope>IDENTIFICATION</scope>
    <source>
        <strain evidence="2">KR3021</strain>
    </source>
</reference>
<name>A0AC35TJE1_9BILA</name>